<dbReference type="EMBL" id="CAIJ01000718">
    <property type="protein sequence ID" value="CCI05207.1"/>
    <property type="molecule type" value="Genomic_DNA"/>
</dbReference>
<evidence type="ECO:0000313" key="2">
    <source>
        <dbReference type="EMBL" id="CCI05207.1"/>
    </source>
</evidence>
<reference evidence="2 3" key="1">
    <citation type="submission" date="2012-04" db="EMBL/GenBank/DDBJ databases">
        <authorList>
            <person name="Genoscope - CEA"/>
        </authorList>
    </citation>
    <scope>NUCLEOTIDE SEQUENCE [LARGE SCALE GENOMIC DNA]</scope>
    <source>
        <strain evidence="2 3">9443</strain>
    </source>
</reference>
<dbReference type="RefSeq" id="WP_002772914.1">
    <property type="nucleotide sequence ID" value="NZ_HE973127.1"/>
</dbReference>
<comment type="caution">
    <text evidence="2">The sequence shown here is derived from an EMBL/GenBank/DDBJ whole genome shotgun (WGS) entry which is preliminary data.</text>
</comment>
<gene>
    <name evidence="2" type="ORF">MICAC_7450002</name>
</gene>
<sequence>MHNNEAESDIREYVTRPKISGGTRSEAGRRARDTFVGLKKTCRKLGISFWHFLISRLRGDGQIPPLPDVIRAKALAVT</sequence>
<dbReference type="HOGENOM" id="CLU_206335_0_0_3"/>
<proteinExistence type="predicted"/>
<evidence type="ECO:0008006" key="4">
    <source>
        <dbReference type="Google" id="ProtNLM"/>
    </source>
</evidence>
<protein>
    <recommendedName>
        <fullName evidence="4">Transposase</fullName>
    </recommendedName>
</protein>
<accession>I4GB96</accession>
<evidence type="ECO:0000256" key="1">
    <source>
        <dbReference type="SAM" id="MobiDB-lite"/>
    </source>
</evidence>
<name>I4GB96_MICAE</name>
<organism evidence="2 3">
    <name type="scientific">Microcystis aeruginosa PCC 9443</name>
    <dbReference type="NCBI Taxonomy" id="1160281"/>
    <lineage>
        <taxon>Bacteria</taxon>
        <taxon>Bacillati</taxon>
        <taxon>Cyanobacteriota</taxon>
        <taxon>Cyanophyceae</taxon>
        <taxon>Oscillatoriophycideae</taxon>
        <taxon>Chroococcales</taxon>
        <taxon>Microcystaceae</taxon>
        <taxon>Microcystis</taxon>
    </lineage>
</organism>
<feature type="compositionally biased region" description="Basic and acidic residues" evidence="1">
    <location>
        <begin position="1"/>
        <end position="15"/>
    </location>
</feature>
<feature type="region of interest" description="Disordered" evidence="1">
    <location>
        <begin position="1"/>
        <end position="27"/>
    </location>
</feature>
<evidence type="ECO:0000313" key="3">
    <source>
        <dbReference type="Proteomes" id="UP000003480"/>
    </source>
</evidence>
<dbReference type="Proteomes" id="UP000003480">
    <property type="component" value="Unassembled WGS sequence"/>
</dbReference>
<dbReference type="AlphaFoldDB" id="I4GB96"/>